<organism evidence="1 2">
    <name type="scientific">Alicyclobacillus fastidiosus</name>
    <dbReference type="NCBI Taxonomy" id="392011"/>
    <lineage>
        <taxon>Bacteria</taxon>
        <taxon>Bacillati</taxon>
        <taxon>Bacillota</taxon>
        <taxon>Bacilli</taxon>
        <taxon>Bacillales</taxon>
        <taxon>Alicyclobacillaceae</taxon>
        <taxon>Alicyclobacillus</taxon>
    </lineage>
</organism>
<comment type="caution">
    <text evidence="1">The sequence shown here is derived from an EMBL/GenBank/DDBJ whole genome shotgun (WGS) entry which is preliminary data.</text>
</comment>
<evidence type="ECO:0000313" key="1">
    <source>
        <dbReference type="EMBL" id="MFB5192695.1"/>
    </source>
</evidence>
<evidence type="ECO:0000313" key="2">
    <source>
        <dbReference type="Proteomes" id="UP001579974"/>
    </source>
</evidence>
<proteinExistence type="predicted"/>
<gene>
    <name evidence="1" type="ORF">KKP3000_001904</name>
</gene>
<keyword evidence="2" id="KW-1185">Reference proteome</keyword>
<dbReference type="EMBL" id="JBDXSU010000026">
    <property type="protein sequence ID" value="MFB5192695.1"/>
    <property type="molecule type" value="Genomic_DNA"/>
</dbReference>
<evidence type="ECO:0008006" key="3">
    <source>
        <dbReference type="Google" id="ProtNLM"/>
    </source>
</evidence>
<protein>
    <recommendedName>
        <fullName evidence="3">XRE family transcriptional regulator</fullName>
    </recommendedName>
</protein>
<dbReference type="RefSeq" id="WP_275474274.1">
    <property type="nucleotide sequence ID" value="NZ_CP162940.1"/>
</dbReference>
<reference evidence="1 2" key="1">
    <citation type="journal article" date="2024" name="Int. J. Mol. Sci.">
        <title>Exploration of Alicyclobacillus spp. Genome in Search of Antibiotic Resistance.</title>
        <authorList>
            <person name="Bucka-Kolendo J."/>
            <person name="Kiousi D.E."/>
            <person name="Dekowska A."/>
            <person name="Mikolajczuk-Szczyrba A."/>
            <person name="Karadedos D.M."/>
            <person name="Michael P."/>
            <person name="Galanis A."/>
            <person name="Sokolowska B."/>
        </authorList>
    </citation>
    <scope>NUCLEOTIDE SEQUENCE [LARGE SCALE GENOMIC DNA]</scope>
    <source>
        <strain evidence="1 2">KKP 3000</strain>
    </source>
</reference>
<sequence>MSLGQAIGDAMKELGLAVDDLDIPYGDSMIRKIRSGARKPAPDIMPLLADKLNSPEVSIKAWRELTNTGPAFLDGINIELHRSSMKDRLLREFAEAVDAVRNFDTSKPPGRETDHERRSRKAHLMEVMDSLVFGYMYVAVICMEYGDSFKELHDVHFSRLKSLGLVQ</sequence>
<accession>A0ABV5AKA4</accession>
<dbReference type="Proteomes" id="UP001579974">
    <property type="component" value="Unassembled WGS sequence"/>
</dbReference>
<name>A0ABV5AKA4_9BACL</name>